<reference evidence="3" key="1">
    <citation type="journal article" date="2020" name="Stud. Mycol.">
        <title>101 Dothideomycetes genomes: a test case for predicting lifestyles and emergence of pathogens.</title>
        <authorList>
            <person name="Haridas S."/>
            <person name="Albert R."/>
            <person name="Binder M."/>
            <person name="Bloem J."/>
            <person name="Labutti K."/>
            <person name="Salamov A."/>
            <person name="Andreopoulos B."/>
            <person name="Baker S."/>
            <person name="Barry K."/>
            <person name="Bills G."/>
            <person name="Bluhm B."/>
            <person name="Cannon C."/>
            <person name="Castanera R."/>
            <person name="Culley D."/>
            <person name="Daum C."/>
            <person name="Ezra D."/>
            <person name="Gonzalez J."/>
            <person name="Henrissat B."/>
            <person name="Kuo A."/>
            <person name="Liang C."/>
            <person name="Lipzen A."/>
            <person name="Lutzoni F."/>
            <person name="Magnuson J."/>
            <person name="Mondo S."/>
            <person name="Nolan M."/>
            <person name="Ohm R."/>
            <person name="Pangilinan J."/>
            <person name="Park H.-J."/>
            <person name="Ramirez L."/>
            <person name="Alfaro M."/>
            <person name="Sun H."/>
            <person name="Tritt A."/>
            <person name="Yoshinaga Y."/>
            <person name="Zwiers L.-H."/>
            <person name="Turgeon B."/>
            <person name="Goodwin S."/>
            <person name="Spatafora J."/>
            <person name="Crous P."/>
            <person name="Grigoriev I."/>
        </authorList>
    </citation>
    <scope>NUCLEOTIDE SEQUENCE</scope>
    <source>
        <strain evidence="3">CBS 130266</strain>
    </source>
</reference>
<dbReference type="PROSITE" id="PS50280">
    <property type="entry name" value="SET"/>
    <property type="match status" value="1"/>
</dbReference>
<keyword evidence="1" id="KW-0732">Signal</keyword>
<dbReference type="CDD" id="cd20071">
    <property type="entry name" value="SET_SMYD"/>
    <property type="match status" value="1"/>
</dbReference>
<sequence length="459" mass="52212">MHVSLPFSLLLSIVSQVWSINIVDFDTCSIPYIIPRNFERFCDHSDQYLSDVALTDLKGKFVTSIAPPANVTSSAIRNKPNLWTHEPFCIESPEANNGFCVYTNSRFANGRGISIVATPKEILKVTQAPIFRDLSRNLRNDAQGAARYVQQPVAGKGLGNVANATFQRAERLQTFTPTLAFQDDLMQFVAKRDVHLLQKIAVERLPAESQRNFMALMGHFGGNEHYDRISTNSFAARLGEAKDHFWAVLPETSRFNHDCRPNAVYHFNQNTLEHHVHAVRQILPGEEITISYLRPLAQYAEREERMIEQWGFKCSCTHCNLSPDMIALSDSRLNLIEELEEELVDFSHNRTANTDTAELLVELYSEERLEGASADAYTYAALEYAYIGQKRAAQKWAAKAIEALSMWRGTEHVYYQGMWRLLTNPESHDAWRYLTNGKESDSNRTFYKEVTRITLSGGD</sequence>
<protein>
    <submittedName>
        <fullName evidence="3">SET domain-containing protein</fullName>
    </submittedName>
</protein>
<gene>
    <name evidence="3" type="ORF">EJ08DRAFT_596227</name>
</gene>
<accession>A0A9P4NIV4</accession>
<feature type="chain" id="PRO_5040133302" evidence="1">
    <location>
        <begin position="20"/>
        <end position="459"/>
    </location>
</feature>
<dbReference type="Pfam" id="PF00856">
    <property type="entry name" value="SET"/>
    <property type="match status" value="1"/>
</dbReference>
<evidence type="ECO:0000256" key="1">
    <source>
        <dbReference type="SAM" id="SignalP"/>
    </source>
</evidence>
<evidence type="ECO:0000313" key="3">
    <source>
        <dbReference type="EMBL" id="KAF2423323.1"/>
    </source>
</evidence>
<dbReference type="AlphaFoldDB" id="A0A9P4NIV4"/>
<dbReference type="Proteomes" id="UP000800235">
    <property type="component" value="Unassembled WGS sequence"/>
</dbReference>
<dbReference type="OrthoDB" id="1028014at2759"/>
<name>A0A9P4NIV4_9PEZI</name>
<proteinExistence type="predicted"/>
<dbReference type="Gene3D" id="1.10.220.160">
    <property type="match status" value="1"/>
</dbReference>
<keyword evidence="4" id="KW-1185">Reference proteome</keyword>
<feature type="signal peptide" evidence="1">
    <location>
        <begin position="1"/>
        <end position="19"/>
    </location>
</feature>
<evidence type="ECO:0000313" key="4">
    <source>
        <dbReference type="Proteomes" id="UP000800235"/>
    </source>
</evidence>
<dbReference type="InterPro" id="IPR053185">
    <property type="entry name" value="SET_domain_protein"/>
</dbReference>
<organism evidence="3 4">
    <name type="scientific">Tothia fuscella</name>
    <dbReference type="NCBI Taxonomy" id="1048955"/>
    <lineage>
        <taxon>Eukaryota</taxon>
        <taxon>Fungi</taxon>
        <taxon>Dikarya</taxon>
        <taxon>Ascomycota</taxon>
        <taxon>Pezizomycotina</taxon>
        <taxon>Dothideomycetes</taxon>
        <taxon>Pleosporomycetidae</taxon>
        <taxon>Venturiales</taxon>
        <taxon>Cylindrosympodiaceae</taxon>
        <taxon>Tothia</taxon>
    </lineage>
</organism>
<dbReference type="InterPro" id="IPR001214">
    <property type="entry name" value="SET_dom"/>
</dbReference>
<dbReference type="PANTHER" id="PTHR47332:SF6">
    <property type="entry name" value="SET DOMAIN-CONTAINING PROTEIN"/>
    <property type="match status" value="1"/>
</dbReference>
<dbReference type="InterPro" id="IPR046341">
    <property type="entry name" value="SET_dom_sf"/>
</dbReference>
<dbReference type="EMBL" id="MU007083">
    <property type="protein sequence ID" value="KAF2423323.1"/>
    <property type="molecule type" value="Genomic_DNA"/>
</dbReference>
<comment type="caution">
    <text evidence="3">The sequence shown here is derived from an EMBL/GenBank/DDBJ whole genome shotgun (WGS) entry which is preliminary data.</text>
</comment>
<feature type="domain" description="SET" evidence="2">
    <location>
        <begin position="97"/>
        <end position="293"/>
    </location>
</feature>
<evidence type="ECO:0000259" key="2">
    <source>
        <dbReference type="PROSITE" id="PS50280"/>
    </source>
</evidence>
<dbReference type="Gene3D" id="2.170.270.10">
    <property type="entry name" value="SET domain"/>
    <property type="match status" value="1"/>
</dbReference>
<dbReference type="SUPFAM" id="SSF82199">
    <property type="entry name" value="SET domain"/>
    <property type="match status" value="1"/>
</dbReference>
<dbReference type="PANTHER" id="PTHR47332">
    <property type="entry name" value="SET DOMAIN-CONTAINING PROTEIN 5"/>
    <property type="match status" value="1"/>
</dbReference>